<name>A0A919W2G0_9ACTN</name>
<organism evidence="1 2">
    <name type="scientific">Winogradskya consettensis</name>
    <dbReference type="NCBI Taxonomy" id="113560"/>
    <lineage>
        <taxon>Bacteria</taxon>
        <taxon>Bacillati</taxon>
        <taxon>Actinomycetota</taxon>
        <taxon>Actinomycetes</taxon>
        <taxon>Micromonosporales</taxon>
        <taxon>Micromonosporaceae</taxon>
        <taxon>Winogradskya</taxon>
    </lineage>
</organism>
<dbReference type="EMBL" id="BOQP01000087">
    <property type="protein sequence ID" value="GIM85426.1"/>
    <property type="molecule type" value="Genomic_DNA"/>
</dbReference>
<dbReference type="AlphaFoldDB" id="A0A919W2G0"/>
<reference evidence="1" key="1">
    <citation type="submission" date="2021-03" db="EMBL/GenBank/DDBJ databases">
        <title>Whole genome shotgun sequence of Actinoplanes consettensis NBRC 14913.</title>
        <authorList>
            <person name="Komaki H."/>
            <person name="Tamura T."/>
        </authorList>
    </citation>
    <scope>NUCLEOTIDE SEQUENCE</scope>
    <source>
        <strain evidence="1">NBRC 14913</strain>
    </source>
</reference>
<evidence type="ECO:0000313" key="1">
    <source>
        <dbReference type="EMBL" id="GIM85426.1"/>
    </source>
</evidence>
<proteinExistence type="predicted"/>
<gene>
    <name evidence="1" type="ORF">Aco04nite_96210</name>
</gene>
<dbReference type="RefSeq" id="WP_213003852.1">
    <property type="nucleotide sequence ID" value="NZ_BAAATW010000025.1"/>
</dbReference>
<keyword evidence="2" id="KW-1185">Reference proteome</keyword>
<dbReference type="Proteomes" id="UP000680865">
    <property type="component" value="Unassembled WGS sequence"/>
</dbReference>
<sequence>MIIPGYLDGSSAPLADGADLMADAAFWPAFLAFAGGSSAALTTFDGDRADLGELLDALEDPARWPVFPLRLGEHRLHVVMRNMDGDYGCDYLLEPAGGDRSIPIAALEGCFRGPGLSWPELITAAAHPDDTLTRSERLLLLLPACGDTATPASATRTVSQALTQVGIRTGQSPIATELLNHPGHWPRADWIIADGVRVCLGTYSYRRAGKLSTADLTLTASAFDVPGDRR</sequence>
<comment type="caution">
    <text evidence="1">The sequence shown here is derived from an EMBL/GenBank/DDBJ whole genome shotgun (WGS) entry which is preliminary data.</text>
</comment>
<accession>A0A919W2G0</accession>
<protein>
    <submittedName>
        <fullName evidence="1">Uncharacterized protein</fullName>
    </submittedName>
</protein>
<evidence type="ECO:0000313" key="2">
    <source>
        <dbReference type="Proteomes" id="UP000680865"/>
    </source>
</evidence>